<dbReference type="GO" id="GO:0005886">
    <property type="term" value="C:plasma membrane"/>
    <property type="evidence" value="ECO:0007669"/>
    <property type="project" value="UniProtKB-SubCell"/>
</dbReference>
<feature type="domain" description="Major facilitator superfamily (MFS) profile" evidence="7">
    <location>
        <begin position="14"/>
        <end position="413"/>
    </location>
</feature>
<proteinExistence type="predicted"/>
<evidence type="ECO:0000259" key="7">
    <source>
        <dbReference type="PROSITE" id="PS50850"/>
    </source>
</evidence>
<dbReference type="Gene3D" id="1.20.1250.20">
    <property type="entry name" value="MFS general substrate transporter like domains"/>
    <property type="match status" value="2"/>
</dbReference>
<dbReference type="InterPro" id="IPR020846">
    <property type="entry name" value="MFS_dom"/>
</dbReference>
<dbReference type="AlphaFoldDB" id="A0A931F745"/>
<evidence type="ECO:0000256" key="6">
    <source>
        <dbReference type="SAM" id="Phobius"/>
    </source>
</evidence>
<sequence>MKNNIKNSEKLLRRRWIVLFGGFLLSLMGGMSYAWGSFVLPLAENWGWTAAQANLPFTVMIIVFSLTMIPAGWLQDKYGPRKIAMVGSIIFLVGYSLAALMRFFPYPIWLTLAYGIGVGIACGLTYATIAPTARKWFADRPGFAVSLAVMGFGLAAVIFAPLKKEMIAVWGVDGTLFALGIFITAVSFIGANLIKNPPSNWKAPENVNSNFKVKDVIKVVEEVTPQEFIRTPRFYMLWLALAAVIGGGLTAIGLLTAYGEIELQLAPAFAAFSVSFYSLANGMGRPAMGWMADRFGSIRVMIGVYIIQSSVFIAFPWVATNYLLLFICSLLLGLGYATTFALFPVVVAKISGTKHLGMNYGLVFSAFGLGAITSLIGSWLLDLTGSFTPAFLLAGFATVFGLILLMILYKKFVLR</sequence>
<evidence type="ECO:0000256" key="4">
    <source>
        <dbReference type="ARBA" id="ARBA00022989"/>
    </source>
</evidence>
<feature type="transmembrane region" description="Helical" evidence="6">
    <location>
        <begin position="323"/>
        <end position="348"/>
    </location>
</feature>
<feature type="transmembrane region" description="Helical" evidence="6">
    <location>
        <begin position="360"/>
        <end position="381"/>
    </location>
</feature>
<feature type="transmembrane region" description="Helical" evidence="6">
    <location>
        <begin position="265"/>
        <end position="284"/>
    </location>
</feature>
<evidence type="ECO:0000313" key="8">
    <source>
        <dbReference type="EMBL" id="MBF8436241.1"/>
    </source>
</evidence>
<dbReference type="InterPro" id="IPR011701">
    <property type="entry name" value="MFS"/>
</dbReference>
<feature type="transmembrane region" description="Helical" evidence="6">
    <location>
        <begin position="174"/>
        <end position="194"/>
    </location>
</feature>
<dbReference type="InterPro" id="IPR036259">
    <property type="entry name" value="MFS_trans_sf"/>
</dbReference>
<feature type="transmembrane region" description="Helical" evidence="6">
    <location>
        <begin position="141"/>
        <end position="162"/>
    </location>
</feature>
<dbReference type="Proteomes" id="UP000621436">
    <property type="component" value="Unassembled WGS sequence"/>
</dbReference>
<gene>
    <name evidence="8" type="ORF">I0Q91_04050</name>
</gene>
<protein>
    <submittedName>
        <fullName evidence="8">OFA family MFS transporter</fullName>
    </submittedName>
</protein>
<evidence type="ECO:0000256" key="5">
    <source>
        <dbReference type="ARBA" id="ARBA00023136"/>
    </source>
</evidence>
<keyword evidence="5 6" id="KW-0472">Membrane</keyword>
<dbReference type="PROSITE" id="PS50850">
    <property type="entry name" value="MFS"/>
    <property type="match status" value="1"/>
</dbReference>
<feature type="transmembrane region" description="Helical" evidence="6">
    <location>
        <begin position="296"/>
        <end position="317"/>
    </location>
</feature>
<evidence type="ECO:0000313" key="9">
    <source>
        <dbReference type="Proteomes" id="UP000621436"/>
    </source>
</evidence>
<feature type="transmembrane region" description="Helical" evidence="6">
    <location>
        <begin position="16"/>
        <end position="35"/>
    </location>
</feature>
<keyword evidence="2" id="KW-0813">Transport</keyword>
<evidence type="ECO:0000256" key="3">
    <source>
        <dbReference type="ARBA" id="ARBA00022692"/>
    </source>
</evidence>
<feature type="transmembrane region" description="Helical" evidence="6">
    <location>
        <begin position="387"/>
        <end position="409"/>
    </location>
</feature>
<dbReference type="GO" id="GO:0022857">
    <property type="term" value="F:transmembrane transporter activity"/>
    <property type="evidence" value="ECO:0007669"/>
    <property type="project" value="InterPro"/>
</dbReference>
<accession>A0A931F745</accession>
<keyword evidence="4 6" id="KW-1133">Transmembrane helix</keyword>
<evidence type="ECO:0000256" key="1">
    <source>
        <dbReference type="ARBA" id="ARBA00004651"/>
    </source>
</evidence>
<feature type="transmembrane region" description="Helical" evidence="6">
    <location>
        <begin position="83"/>
        <end position="101"/>
    </location>
</feature>
<dbReference type="PANTHER" id="PTHR11360:SF304">
    <property type="entry name" value="MFS DOMAIN-CONTAINING PROTEIN"/>
    <property type="match status" value="1"/>
</dbReference>
<dbReference type="Pfam" id="PF07690">
    <property type="entry name" value="MFS_1"/>
    <property type="match status" value="2"/>
</dbReference>
<name>A0A931F745_9FIRM</name>
<dbReference type="SUPFAM" id="SSF103473">
    <property type="entry name" value="MFS general substrate transporter"/>
    <property type="match status" value="1"/>
</dbReference>
<feature type="transmembrane region" description="Helical" evidence="6">
    <location>
        <begin position="235"/>
        <end position="259"/>
    </location>
</feature>
<comment type="subcellular location">
    <subcellularLocation>
        <location evidence="1">Cell membrane</location>
        <topology evidence="1">Multi-pass membrane protein</topology>
    </subcellularLocation>
</comment>
<keyword evidence="9" id="KW-1185">Reference proteome</keyword>
<dbReference type="RefSeq" id="WP_270453043.1">
    <property type="nucleotide sequence ID" value="NZ_JADPIE010000002.1"/>
</dbReference>
<dbReference type="CDD" id="cd17353">
    <property type="entry name" value="MFS_OFA_like"/>
    <property type="match status" value="1"/>
</dbReference>
<evidence type="ECO:0000256" key="2">
    <source>
        <dbReference type="ARBA" id="ARBA00022448"/>
    </source>
</evidence>
<dbReference type="InterPro" id="IPR050327">
    <property type="entry name" value="Proton-linked_MCT"/>
</dbReference>
<dbReference type="PANTHER" id="PTHR11360">
    <property type="entry name" value="MONOCARBOXYLATE TRANSPORTER"/>
    <property type="match status" value="1"/>
</dbReference>
<feature type="transmembrane region" description="Helical" evidence="6">
    <location>
        <begin position="55"/>
        <end position="74"/>
    </location>
</feature>
<organism evidence="8 9">
    <name type="scientific">Halonatronomonas betaini</name>
    <dbReference type="NCBI Taxonomy" id="2778430"/>
    <lineage>
        <taxon>Bacteria</taxon>
        <taxon>Bacillati</taxon>
        <taxon>Bacillota</taxon>
        <taxon>Clostridia</taxon>
        <taxon>Halanaerobiales</taxon>
        <taxon>Halarsenatibacteraceae</taxon>
        <taxon>Halonatronomonas</taxon>
    </lineage>
</organism>
<reference evidence="8" key="1">
    <citation type="submission" date="2020-11" db="EMBL/GenBank/DDBJ databases">
        <title>Halonatronomonas betainensis gen. nov., sp. nov. a novel haloalkaliphilic representative of the family Halanaerobiacae capable of betaine degradation.</title>
        <authorList>
            <person name="Boltyanskaya Y."/>
            <person name="Kevbrin V."/>
            <person name="Detkova E."/>
            <person name="Grouzdev D.S."/>
            <person name="Koziaeva V."/>
            <person name="Zhilina T."/>
        </authorList>
    </citation>
    <scope>NUCLEOTIDE SEQUENCE</scope>
    <source>
        <strain evidence="8">Z-7014</strain>
    </source>
</reference>
<comment type="caution">
    <text evidence="8">The sequence shown here is derived from an EMBL/GenBank/DDBJ whole genome shotgun (WGS) entry which is preliminary data.</text>
</comment>
<keyword evidence="3 6" id="KW-0812">Transmembrane</keyword>
<dbReference type="EMBL" id="JADPIE010000002">
    <property type="protein sequence ID" value="MBF8436241.1"/>
    <property type="molecule type" value="Genomic_DNA"/>
</dbReference>
<feature type="transmembrane region" description="Helical" evidence="6">
    <location>
        <begin position="107"/>
        <end position="129"/>
    </location>
</feature>